<evidence type="ECO:0000256" key="1">
    <source>
        <dbReference type="SAM" id="Phobius"/>
    </source>
</evidence>
<keyword evidence="1" id="KW-0472">Membrane</keyword>
<dbReference type="Proteomes" id="UP000092024">
    <property type="component" value="Unassembled WGS sequence"/>
</dbReference>
<feature type="transmembrane region" description="Helical" evidence="1">
    <location>
        <begin position="6"/>
        <end position="28"/>
    </location>
</feature>
<organism evidence="2 3">
    <name type="scientific">Paenibacillus oryzae</name>
    <dbReference type="NCBI Taxonomy" id="1844972"/>
    <lineage>
        <taxon>Bacteria</taxon>
        <taxon>Bacillati</taxon>
        <taxon>Bacillota</taxon>
        <taxon>Bacilli</taxon>
        <taxon>Bacillales</taxon>
        <taxon>Paenibacillaceae</taxon>
        <taxon>Paenibacillus</taxon>
    </lineage>
</organism>
<protein>
    <recommendedName>
        <fullName evidence="4">DUF2269 domain-containing protein</fullName>
    </recommendedName>
</protein>
<keyword evidence="1" id="KW-1133">Transmembrane helix</keyword>
<evidence type="ECO:0000313" key="3">
    <source>
        <dbReference type="Proteomes" id="UP000092024"/>
    </source>
</evidence>
<sequence length="150" mass="16315">MFLFDGIMFLHILAAVIGLGAAFVFPVLSRAAKTAEQARHTIALFEKLALLPIAGSVGMLITGVSLLLLEPALLATGWFIASLFLFFAAQMLVIGVLPKSMRRQSAALEAHEGEGVPVEYRRISRQTARVEMVTHLLAVVLLAVLIFRPF</sequence>
<comment type="caution">
    <text evidence="2">The sequence shown here is derived from an EMBL/GenBank/DDBJ whole genome shotgun (WGS) entry which is preliminary data.</text>
</comment>
<accession>A0A1A5YQH4</accession>
<evidence type="ECO:0000313" key="2">
    <source>
        <dbReference type="EMBL" id="OBR67866.1"/>
    </source>
</evidence>
<dbReference type="InterPro" id="IPR018729">
    <property type="entry name" value="DUF2269_transmembrane"/>
</dbReference>
<keyword evidence="1" id="KW-0812">Transmembrane</keyword>
<proteinExistence type="predicted"/>
<gene>
    <name evidence="2" type="ORF">A7K91_08660</name>
</gene>
<feature type="transmembrane region" description="Helical" evidence="1">
    <location>
        <begin position="48"/>
        <end position="69"/>
    </location>
</feature>
<name>A0A1A5YQH4_9BACL</name>
<feature type="transmembrane region" description="Helical" evidence="1">
    <location>
        <begin position="130"/>
        <end position="147"/>
    </location>
</feature>
<evidence type="ECO:0008006" key="4">
    <source>
        <dbReference type="Google" id="ProtNLM"/>
    </source>
</evidence>
<dbReference type="AlphaFoldDB" id="A0A1A5YQH4"/>
<dbReference type="EMBL" id="LYPA01000031">
    <property type="protein sequence ID" value="OBR67866.1"/>
    <property type="molecule type" value="Genomic_DNA"/>
</dbReference>
<keyword evidence="3" id="KW-1185">Reference proteome</keyword>
<dbReference type="Pfam" id="PF10027">
    <property type="entry name" value="DUF2269"/>
    <property type="match status" value="1"/>
</dbReference>
<feature type="transmembrane region" description="Helical" evidence="1">
    <location>
        <begin position="75"/>
        <end position="97"/>
    </location>
</feature>
<reference evidence="2 3" key="1">
    <citation type="submission" date="2016-05" db="EMBL/GenBank/DDBJ databases">
        <title>Paenibacillus oryzae. sp. nov., isolated from the rice root.</title>
        <authorList>
            <person name="Zhang J."/>
            <person name="Zhang X."/>
        </authorList>
    </citation>
    <scope>NUCLEOTIDE SEQUENCE [LARGE SCALE GENOMIC DNA]</scope>
    <source>
        <strain evidence="2 3">1DrF-4</strain>
    </source>
</reference>